<evidence type="ECO:0000313" key="2">
    <source>
        <dbReference type="Proteomes" id="UP000663868"/>
    </source>
</evidence>
<evidence type="ECO:0000313" key="1">
    <source>
        <dbReference type="EMBL" id="CAF4412600.1"/>
    </source>
</evidence>
<feature type="non-terminal residue" evidence="1">
    <location>
        <position position="88"/>
    </location>
</feature>
<sequence>DFALWRPRVNKTYVWEIIPSLMPVALLRKPWGIQADVPVVGDFDADKRSDFTVWRPTNGFWYILFMAKPGIQMIKHWGFTPGSDDGFI</sequence>
<protein>
    <submittedName>
        <fullName evidence="1">Uncharacterized protein</fullName>
    </submittedName>
</protein>
<accession>A0A820PW24</accession>
<dbReference type="EMBL" id="CAJOBB010025999">
    <property type="protein sequence ID" value="CAF4412600.1"/>
    <property type="molecule type" value="Genomic_DNA"/>
</dbReference>
<name>A0A820PW24_9BILA</name>
<feature type="non-terminal residue" evidence="1">
    <location>
        <position position="1"/>
    </location>
</feature>
<organism evidence="1 2">
    <name type="scientific">Adineta steineri</name>
    <dbReference type="NCBI Taxonomy" id="433720"/>
    <lineage>
        <taxon>Eukaryota</taxon>
        <taxon>Metazoa</taxon>
        <taxon>Spiralia</taxon>
        <taxon>Gnathifera</taxon>
        <taxon>Rotifera</taxon>
        <taxon>Eurotatoria</taxon>
        <taxon>Bdelloidea</taxon>
        <taxon>Adinetida</taxon>
        <taxon>Adinetidae</taxon>
        <taxon>Adineta</taxon>
    </lineage>
</organism>
<reference evidence="1" key="1">
    <citation type="submission" date="2021-02" db="EMBL/GenBank/DDBJ databases">
        <authorList>
            <person name="Nowell W R."/>
        </authorList>
    </citation>
    <scope>NUCLEOTIDE SEQUENCE</scope>
</reference>
<dbReference type="Proteomes" id="UP000663868">
    <property type="component" value="Unassembled WGS sequence"/>
</dbReference>
<comment type="caution">
    <text evidence="1">The sequence shown here is derived from an EMBL/GenBank/DDBJ whole genome shotgun (WGS) entry which is preliminary data.</text>
</comment>
<dbReference type="AlphaFoldDB" id="A0A820PW24"/>
<gene>
    <name evidence="1" type="ORF">KXQ929_LOCUS51686</name>
</gene>
<proteinExistence type="predicted"/>